<evidence type="ECO:0000313" key="2">
    <source>
        <dbReference type="Proteomes" id="UP000789702"/>
    </source>
</evidence>
<dbReference type="Proteomes" id="UP000789702">
    <property type="component" value="Unassembled WGS sequence"/>
</dbReference>
<name>A0ACA9KV63_9GLOM</name>
<keyword evidence="2" id="KW-1185">Reference proteome</keyword>
<comment type="caution">
    <text evidence="1">The sequence shown here is derived from an EMBL/GenBank/DDBJ whole genome shotgun (WGS) entry which is preliminary data.</text>
</comment>
<gene>
    <name evidence="1" type="ORF">DHETER_LOCUS2645</name>
</gene>
<sequence>NELQEHLADIQTLVLSDDENKYDDEPVINFKQNLYKQALNLAKYEDNS</sequence>
<organism evidence="1 2">
    <name type="scientific">Dentiscutata heterogama</name>
    <dbReference type="NCBI Taxonomy" id="1316150"/>
    <lineage>
        <taxon>Eukaryota</taxon>
        <taxon>Fungi</taxon>
        <taxon>Fungi incertae sedis</taxon>
        <taxon>Mucoromycota</taxon>
        <taxon>Glomeromycotina</taxon>
        <taxon>Glomeromycetes</taxon>
        <taxon>Diversisporales</taxon>
        <taxon>Gigasporaceae</taxon>
        <taxon>Dentiscutata</taxon>
    </lineage>
</organism>
<reference evidence="1" key="1">
    <citation type="submission" date="2021-06" db="EMBL/GenBank/DDBJ databases">
        <authorList>
            <person name="Kallberg Y."/>
            <person name="Tangrot J."/>
            <person name="Rosling A."/>
        </authorList>
    </citation>
    <scope>NUCLEOTIDE SEQUENCE</scope>
    <source>
        <strain evidence="1">IL203A</strain>
    </source>
</reference>
<proteinExistence type="predicted"/>
<evidence type="ECO:0000313" key="1">
    <source>
        <dbReference type="EMBL" id="CAG8493041.1"/>
    </source>
</evidence>
<dbReference type="EMBL" id="CAJVPU010001993">
    <property type="protein sequence ID" value="CAG8493041.1"/>
    <property type="molecule type" value="Genomic_DNA"/>
</dbReference>
<protein>
    <submittedName>
        <fullName evidence="1">16987_t:CDS:1</fullName>
    </submittedName>
</protein>
<accession>A0ACA9KV63</accession>
<feature type="non-terminal residue" evidence="1">
    <location>
        <position position="1"/>
    </location>
</feature>